<evidence type="ECO:0000259" key="4">
    <source>
        <dbReference type="Pfam" id="PF00189"/>
    </source>
</evidence>
<keyword evidence="2 5" id="KW-0689">Ribosomal protein</keyword>
<dbReference type="GO" id="GO:0005840">
    <property type="term" value="C:ribosome"/>
    <property type="evidence" value="ECO:0007669"/>
    <property type="project" value="UniProtKB-KW"/>
</dbReference>
<dbReference type="GeneID" id="36957452"/>
<evidence type="ECO:0000313" key="5">
    <source>
        <dbReference type="EMBL" id="AWQ64139.1"/>
    </source>
</evidence>
<feature type="domain" description="Small ribosomal subunit protein uS3 C-terminal" evidence="4">
    <location>
        <begin position="263"/>
        <end position="324"/>
    </location>
</feature>
<dbReference type="GO" id="GO:0003735">
    <property type="term" value="F:structural constituent of ribosome"/>
    <property type="evidence" value="ECO:0007669"/>
    <property type="project" value="InterPro"/>
</dbReference>
<dbReference type="RefSeq" id="YP_009495492.1">
    <property type="nucleotide sequence ID" value="NC_037988.1"/>
</dbReference>
<proteinExistence type="inferred from homology"/>
<protein>
    <submittedName>
        <fullName evidence="5">Ribosomal protein S3</fullName>
    </submittedName>
</protein>
<organism evidence="5">
    <name type="scientific">Toxarium undulatum</name>
    <dbReference type="NCBI Taxonomy" id="210620"/>
    <lineage>
        <taxon>Eukaryota</taxon>
        <taxon>Sar</taxon>
        <taxon>Stramenopiles</taxon>
        <taxon>Ochrophyta</taxon>
        <taxon>Bacillariophyta</taxon>
        <taxon>Mediophyceae</taxon>
        <taxon>Toxariales</taxon>
        <taxon>Toxariaceae</taxon>
        <taxon>Toxarium</taxon>
    </lineage>
</organism>
<comment type="similarity">
    <text evidence="1">Belongs to the universal ribosomal protein uS3 family.</text>
</comment>
<geneLocation type="mitochondrion" evidence="5"/>
<dbReference type="GO" id="GO:1990904">
    <property type="term" value="C:ribonucleoprotein complex"/>
    <property type="evidence" value="ECO:0007669"/>
    <property type="project" value="UniProtKB-KW"/>
</dbReference>
<evidence type="ECO:0000256" key="1">
    <source>
        <dbReference type="ARBA" id="ARBA00010761"/>
    </source>
</evidence>
<dbReference type="Pfam" id="PF00189">
    <property type="entry name" value="Ribosomal_S3_C"/>
    <property type="match status" value="1"/>
</dbReference>
<accession>A0A2U9GI54</accession>
<name>A0A2U9GI54_9STRA</name>
<dbReference type="InterPro" id="IPR036419">
    <property type="entry name" value="Ribosomal_S3_C_sf"/>
</dbReference>
<reference evidence="5" key="1">
    <citation type="journal article" date="2018" name="Genome Biol. Evol.">
        <title>Recurrent loss, horizontal transfer, and the obscure origins of mitochondrial introns in diatoms (Bacillariophyta).</title>
        <authorList>
            <person name="Guillory W.X."/>
            <person name="Onyshchenko A."/>
            <person name="Ruck E.C."/>
            <person name="Parks M."/>
            <person name="Nakov T."/>
            <person name="Wickett N.J."/>
            <person name="Alverson A.J."/>
        </authorList>
    </citation>
    <scope>NUCLEOTIDE SEQUENCE</scope>
    <source>
        <strain evidence="5">ECT3802</strain>
    </source>
</reference>
<keyword evidence="5" id="KW-0496">Mitochondrion</keyword>
<dbReference type="EMBL" id="MG271847">
    <property type="protein sequence ID" value="AWQ64139.1"/>
    <property type="molecule type" value="Genomic_DNA"/>
</dbReference>
<evidence type="ECO:0000256" key="3">
    <source>
        <dbReference type="ARBA" id="ARBA00023274"/>
    </source>
</evidence>
<dbReference type="GO" id="GO:0006412">
    <property type="term" value="P:translation"/>
    <property type="evidence" value="ECO:0007669"/>
    <property type="project" value="InterPro"/>
</dbReference>
<dbReference type="SUPFAM" id="SSF54821">
    <property type="entry name" value="Ribosomal protein S3 C-terminal domain"/>
    <property type="match status" value="1"/>
</dbReference>
<sequence length="326" mass="38901">MGKKTNANIIQLSTNPKKKYSSTYVEKTTDEKSAFIFKDNEIRQFIDRFFKLHGLFIHNIQVKYLNKSVCFLISYYISKKTEWLMKSEKLKKIIRIKRIRVQINKKTRRDFRKAKRANIKATRFVRIIKAIPKIIRRIKYKIIKTRIKSNYKKNFSEYLLESLNLYTQKTKTIQIILQNLNKGLSLKFNALESKQFKQFTLNLRKFSKTTFFKEAVNIVTIAVMKKNSAKFLADYIALQLWLNRKHNFFLKFLKTSLILLLKTKFKKINGIKIEIKGRINGRRRSNKRIIKLGRISLRSFQTNINYYHSISYTKNGTLGIKVWINQ</sequence>
<dbReference type="InterPro" id="IPR001351">
    <property type="entry name" value="Ribosomal_uS3_C"/>
</dbReference>
<keyword evidence="3" id="KW-0687">Ribonucleoprotein</keyword>
<dbReference type="AlphaFoldDB" id="A0A2U9GI54"/>
<evidence type="ECO:0000256" key="2">
    <source>
        <dbReference type="ARBA" id="ARBA00022980"/>
    </source>
</evidence>
<gene>
    <name evidence="5" type="primary">rps3</name>
</gene>
<dbReference type="Gene3D" id="3.30.1140.32">
    <property type="entry name" value="Ribosomal protein S3, C-terminal domain"/>
    <property type="match status" value="1"/>
</dbReference>